<feature type="signal peptide" evidence="1">
    <location>
        <begin position="1"/>
        <end position="20"/>
    </location>
</feature>
<proteinExistence type="predicted"/>
<keyword evidence="1" id="KW-0732">Signal</keyword>
<evidence type="ECO:0000313" key="2">
    <source>
        <dbReference type="EMBL" id="SQD77984.1"/>
    </source>
</evidence>
<dbReference type="AlphaFoldDB" id="A0A330LLS1"/>
<feature type="chain" id="PRO_5016424484" evidence="1">
    <location>
        <begin position="21"/>
        <end position="49"/>
    </location>
</feature>
<protein>
    <submittedName>
        <fullName evidence="2">Cytochrome c553</fullName>
    </submittedName>
</protein>
<reference evidence="3" key="1">
    <citation type="submission" date="2018-05" db="EMBL/GenBank/DDBJ databases">
        <authorList>
            <person name="Cea G.-C."/>
            <person name="William W."/>
        </authorList>
    </citation>
    <scope>NUCLEOTIDE SEQUENCE [LARGE SCALE GENOMIC DNA]</scope>
    <source>
        <strain evidence="3">DB21MT 5</strain>
    </source>
</reference>
<accession>A0A330LLS1</accession>
<gene>
    <name evidence="2" type="ORF">MORIYA_1506</name>
</gene>
<keyword evidence="3" id="KW-1185">Reference proteome</keyword>
<evidence type="ECO:0000256" key="1">
    <source>
        <dbReference type="SAM" id="SignalP"/>
    </source>
</evidence>
<evidence type="ECO:0000313" key="3">
    <source>
        <dbReference type="Proteomes" id="UP000250163"/>
    </source>
</evidence>
<name>A0A330LLS1_9GAMM</name>
<dbReference type="KEGG" id="mya:MORIYA_1506"/>
<dbReference type="Proteomes" id="UP000250163">
    <property type="component" value="Chromosome MORIYA"/>
</dbReference>
<organism evidence="2 3">
    <name type="scientific">Moritella yayanosii</name>
    <dbReference type="NCBI Taxonomy" id="69539"/>
    <lineage>
        <taxon>Bacteria</taxon>
        <taxon>Pseudomonadati</taxon>
        <taxon>Pseudomonadota</taxon>
        <taxon>Gammaproteobacteria</taxon>
        <taxon>Alteromonadales</taxon>
        <taxon>Moritellaceae</taxon>
        <taxon>Moritella</taxon>
    </lineage>
</organism>
<sequence length="49" mass="5407">MKFPVSILAALLVVTTNATADSPNINHQHAESLFDAMKAYQDGERKQFS</sequence>
<dbReference type="EMBL" id="LS483250">
    <property type="protein sequence ID" value="SQD77984.1"/>
    <property type="molecule type" value="Genomic_DNA"/>
</dbReference>
<dbReference type="RefSeq" id="WP_197713361.1">
    <property type="nucleotide sequence ID" value="NZ_LS483250.1"/>
</dbReference>